<keyword evidence="2" id="KW-1185">Reference proteome</keyword>
<dbReference type="RefSeq" id="WP_301812018.1">
    <property type="nucleotide sequence ID" value="NZ_JAUJZH010000013.1"/>
</dbReference>
<sequence>MSKILVVFYSYTGTSRRVAELLCSQQGWSMAEIVDARPRRGVLGSLRCVVESLFKLRPDIGYDGPLPRDFDAVVLVSPIWALQLAGPMRSFVAKRRDHMPDMAVISVMGGQGAPNAAAEIAQLVGKAPLLSASFTQREVEDGSYAARLEAFGTAVRGAKDSKGVVRPTTLSPQAV</sequence>
<dbReference type="Gene3D" id="3.40.50.360">
    <property type="match status" value="1"/>
</dbReference>
<dbReference type="Proteomes" id="UP001169027">
    <property type="component" value="Unassembled WGS sequence"/>
</dbReference>
<dbReference type="SUPFAM" id="SSF52218">
    <property type="entry name" value="Flavoproteins"/>
    <property type="match status" value="1"/>
</dbReference>
<reference evidence="1" key="1">
    <citation type="submission" date="2023-06" db="EMBL/GenBank/DDBJ databases">
        <authorList>
            <person name="Jiang Y."/>
            <person name="Liu Q."/>
        </authorList>
    </citation>
    <scope>NUCLEOTIDE SEQUENCE</scope>
    <source>
        <strain evidence="1">CGMCC 1.12090</strain>
    </source>
</reference>
<name>A0ABT8S6F1_9BURK</name>
<comment type="caution">
    <text evidence="1">The sequence shown here is derived from an EMBL/GenBank/DDBJ whole genome shotgun (WGS) entry which is preliminary data.</text>
</comment>
<evidence type="ECO:0000313" key="2">
    <source>
        <dbReference type="Proteomes" id="UP001169027"/>
    </source>
</evidence>
<dbReference type="EMBL" id="JAUKVY010000013">
    <property type="protein sequence ID" value="MDO1534398.1"/>
    <property type="molecule type" value="Genomic_DNA"/>
</dbReference>
<dbReference type="InterPro" id="IPR029039">
    <property type="entry name" value="Flavoprotein-like_sf"/>
</dbReference>
<gene>
    <name evidence="1" type="ORF">Q2T77_19085</name>
</gene>
<protein>
    <submittedName>
        <fullName evidence="1">Flavodoxin</fullName>
    </submittedName>
</protein>
<proteinExistence type="predicted"/>
<accession>A0ABT8S6F1</accession>
<organism evidence="1 2">
    <name type="scientific">Variovorax ginsengisoli</name>
    <dbReference type="NCBI Taxonomy" id="363844"/>
    <lineage>
        <taxon>Bacteria</taxon>
        <taxon>Pseudomonadati</taxon>
        <taxon>Pseudomonadota</taxon>
        <taxon>Betaproteobacteria</taxon>
        <taxon>Burkholderiales</taxon>
        <taxon>Comamonadaceae</taxon>
        <taxon>Variovorax</taxon>
    </lineage>
</organism>
<evidence type="ECO:0000313" key="1">
    <source>
        <dbReference type="EMBL" id="MDO1534398.1"/>
    </source>
</evidence>